<evidence type="ECO:0000256" key="1">
    <source>
        <dbReference type="SAM" id="MobiDB-lite"/>
    </source>
</evidence>
<proteinExistence type="predicted"/>
<reference evidence="2" key="1">
    <citation type="submission" date="2023-05" db="EMBL/GenBank/DDBJ databases">
        <authorList>
            <person name="Huff M."/>
        </authorList>
    </citation>
    <scope>NUCLEOTIDE SEQUENCE</scope>
</reference>
<dbReference type="AlphaFoldDB" id="A0AAD2A0Q7"/>
<evidence type="ECO:0000313" key="3">
    <source>
        <dbReference type="Proteomes" id="UP000834106"/>
    </source>
</evidence>
<feature type="region of interest" description="Disordered" evidence="1">
    <location>
        <begin position="1"/>
        <end position="22"/>
    </location>
</feature>
<dbReference type="PANTHER" id="PTHR46872:SF10">
    <property type="entry name" value="MYB-LIKE DOMAIN-CONTAINING PROTEIN"/>
    <property type="match status" value="1"/>
</dbReference>
<dbReference type="PANTHER" id="PTHR46872">
    <property type="entry name" value="DNA BINDING PROTEIN"/>
    <property type="match status" value="1"/>
</dbReference>
<gene>
    <name evidence="2" type="ORF">FPE_LOCUS26658</name>
</gene>
<dbReference type="EMBL" id="OU503051">
    <property type="protein sequence ID" value="CAI9779228.1"/>
    <property type="molecule type" value="Genomic_DNA"/>
</dbReference>
<sequence length="225" mass="25870">MPPVVDSDESMNVSDPLRSENRTPNEVASLNLYVVIHISDSGTLDRPERRQLQPPFQSIRLPSFISEHLQRKVVPVGPRFQADVHKWNGPVEKSLLIGVFKNDFWDSRWLGTKVWPIEVGTVKTRGRMNEKGRPGPCRCVTPGSVDCIRRHILERRQLLQRDLGHAFFGWKFYEMGEQCLSMQTRSPLKQVDSDDDEVEDFNSMGLQKRCKGKKAIKTRYLHVAS</sequence>
<keyword evidence="3" id="KW-1185">Reference proteome</keyword>
<accession>A0AAD2A0Q7</accession>
<organism evidence="2 3">
    <name type="scientific">Fraxinus pennsylvanica</name>
    <dbReference type="NCBI Taxonomy" id="56036"/>
    <lineage>
        <taxon>Eukaryota</taxon>
        <taxon>Viridiplantae</taxon>
        <taxon>Streptophyta</taxon>
        <taxon>Embryophyta</taxon>
        <taxon>Tracheophyta</taxon>
        <taxon>Spermatophyta</taxon>
        <taxon>Magnoliopsida</taxon>
        <taxon>eudicotyledons</taxon>
        <taxon>Gunneridae</taxon>
        <taxon>Pentapetalae</taxon>
        <taxon>asterids</taxon>
        <taxon>lamiids</taxon>
        <taxon>Lamiales</taxon>
        <taxon>Oleaceae</taxon>
        <taxon>Oleeae</taxon>
        <taxon>Fraxinus</taxon>
    </lineage>
</organism>
<protein>
    <submittedName>
        <fullName evidence="2">Uncharacterized protein</fullName>
    </submittedName>
</protein>
<dbReference type="Proteomes" id="UP000834106">
    <property type="component" value="Chromosome 16"/>
</dbReference>
<name>A0AAD2A0Q7_9LAMI</name>
<evidence type="ECO:0000313" key="2">
    <source>
        <dbReference type="EMBL" id="CAI9779228.1"/>
    </source>
</evidence>